<evidence type="ECO:0000313" key="2">
    <source>
        <dbReference type="EMBL" id="CAA9239738.1"/>
    </source>
</evidence>
<feature type="compositionally biased region" description="Low complexity" evidence="1">
    <location>
        <begin position="112"/>
        <end position="122"/>
    </location>
</feature>
<organism evidence="2">
    <name type="scientific">uncultured Craurococcus sp</name>
    <dbReference type="NCBI Taxonomy" id="1135998"/>
    <lineage>
        <taxon>Bacteria</taxon>
        <taxon>Pseudomonadati</taxon>
        <taxon>Pseudomonadota</taxon>
        <taxon>Alphaproteobacteria</taxon>
        <taxon>Acetobacterales</taxon>
        <taxon>Acetobacteraceae</taxon>
        <taxon>Craurococcus</taxon>
        <taxon>environmental samples</taxon>
    </lineage>
</organism>
<feature type="compositionally biased region" description="Basic and acidic residues" evidence="1">
    <location>
        <begin position="55"/>
        <end position="64"/>
    </location>
</feature>
<accession>A0A6J4I2I4</accession>
<reference evidence="2" key="1">
    <citation type="submission" date="2020-02" db="EMBL/GenBank/DDBJ databases">
        <authorList>
            <person name="Meier V. D."/>
        </authorList>
    </citation>
    <scope>NUCLEOTIDE SEQUENCE</scope>
    <source>
        <strain evidence="2">AVDCRST_MAG27</strain>
    </source>
</reference>
<feature type="non-terminal residue" evidence="2">
    <location>
        <position position="159"/>
    </location>
</feature>
<protein>
    <submittedName>
        <fullName evidence="2">Uncharacterized protein</fullName>
    </submittedName>
</protein>
<proteinExistence type="predicted"/>
<evidence type="ECO:0000256" key="1">
    <source>
        <dbReference type="SAM" id="MobiDB-lite"/>
    </source>
</evidence>
<dbReference type="EMBL" id="CADCTD010000058">
    <property type="protein sequence ID" value="CAA9239738.1"/>
    <property type="molecule type" value="Genomic_DNA"/>
</dbReference>
<feature type="compositionally biased region" description="Basic residues" evidence="1">
    <location>
        <begin position="67"/>
        <end position="78"/>
    </location>
</feature>
<feature type="compositionally biased region" description="Basic residues" evidence="1">
    <location>
        <begin position="42"/>
        <end position="54"/>
    </location>
</feature>
<dbReference type="AlphaFoldDB" id="A0A6J4I2I4"/>
<sequence>GRLDSAPPVHLQRRPGRGRRRHPDARGRPGAGGLAGAAAGHARPRRAPRPRRRRRADDPRDPGRALRLARPHRLRGERRRAGAARDRAASGDRGAGDRCADAGTGRPGAGRAGAPAAAVAQGDLRHRLQHAQQHRLADPAEALRARGAGHGAAAGAVAL</sequence>
<feature type="region of interest" description="Disordered" evidence="1">
    <location>
        <begin position="1"/>
        <end position="159"/>
    </location>
</feature>
<feature type="compositionally biased region" description="Basic residues" evidence="1">
    <location>
        <begin position="11"/>
        <end position="23"/>
    </location>
</feature>
<feature type="compositionally biased region" description="Basic and acidic residues" evidence="1">
    <location>
        <begin position="135"/>
        <end position="144"/>
    </location>
</feature>
<feature type="non-terminal residue" evidence="2">
    <location>
        <position position="1"/>
    </location>
</feature>
<feature type="compositionally biased region" description="Low complexity" evidence="1">
    <location>
        <begin position="145"/>
        <end position="159"/>
    </location>
</feature>
<name>A0A6J4I2I4_9PROT</name>
<feature type="compositionally biased region" description="Basic and acidic residues" evidence="1">
    <location>
        <begin position="79"/>
        <end position="100"/>
    </location>
</feature>
<gene>
    <name evidence="2" type="ORF">AVDCRST_MAG27-1469</name>
</gene>